<dbReference type="AlphaFoldDB" id="A0A2W5R291"/>
<comment type="caution">
    <text evidence="1">The sequence shown here is derived from an EMBL/GenBank/DDBJ whole genome shotgun (WGS) entry which is preliminary data.</text>
</comment>
<evidence type="ECO:0000313" key="2">
    <source>
        <dbReference type="Proteomes" id="UP000249135"/>
    </source>
</evidence>
<gene>
    <name evidence="1" type="ORF">DI563_26695</name>
</gene>
<reference evidence="1 2" key="1">
    <citation type="submission" date="2017-08" db="EMBL/GenBank/DDBJ databases">
        <title>Infants hospitalized years apart are colonized by the same room-sourced microbial strains.</title>
        <authorList>
            <person name="Brooks B."/>
            <person name="Olm M.R."/>
            <person name="Firek B.A."/>
            <person name="Baker R."/>
            <person name="Thomas B.C."/>
            <person name="Morowitz M.J."/>
            <person name="Banfield J.F."/>
        </authorList>
    </citation>
    <scope>NUCLEOTIDE SEQUENCE [LARGE SCALE GENOMIC DNA]</scope>
    <source>
        <strain evidence="1">S2_005_003_R2_41</strain>
    </source>
</reference>
<dbReference type="Proteomes" id="UP000249135">
    <property type="component" value="Unassembled WGS sequence"/>
</dbReference>
<evidence type="ECO:0000313" key="1">
    <source>
        <dbReference type="EMBL" id="PZQ64447.1"/>
    </source>
</evidence>
<accession>A0A2W5R291</accession>
<proteinExistence type="predicted"/>
<sequence>MMVWMSGSGDRLVLDAKLRALQQPGCGDAPVLTRSLRFAAGCGFRAGPGRRAVLAFMASRRLAGAAFHTAKDFIMHDASAPPCRRLWVCTLSADRRWALISDAHGRNIAELHRPPLPTGPLGRSLTFEQTAQLMAAAPELLELLRETVAPGGIGPHEFTRPGGYRERALALLASVGSAAT</sequence>
<name>A0A2W5R291_VARPD</name>
<dbReference type="EMBL" id="QFPP01000546">
    <property type="protein sequence ID" value="PZQ64447.1"/>
    <property type="molecule type" value="Genomic_DNA"/>
</dbReference>
<organism evidence="1 2">
    <name type="scientific">Variovorax paradoxus</name>
    <dbReference type="NCBI Taxonomy" id="34073"/>
    <lineage>
        <taxon>Bacteria</taxon>
        <taxon>Pseudomonadati</taxon>
        <taxon>Pseudomonadota</taxon>
        <taxon>Betaproteobacteria</taxon>
        <taxon>Burkholderiales</taxon>
        <taxon>Comamonadaceae</taxon>
        <taxon>Variovorax</taxon>
    </lineage>
</organism>
<protein>
    <submittedName>
        <fullName evidence="1">Uncharacterized protein</fullName>
    </submittedName>
</protein>